<dbReference type="Proteomes" id="UP000479293">
    <property type="component" value="Unassembled WGS sequence"/>
</dbReference>
<reference evidence="3 4" key="1">
    <citation type="submission" date="2019-10" db="EMBL/GenBank/DDBJ databases">
        <title>Draft Genome Sequence of Cytophagaceae sp. SJW1-29.</title>
        <authorList>
            <person name="Choi A."/>
        </authorList>
    </citation>
    <scope>NUCLEOTIDE SEQUENCE [LARGE SCALE GENOMIC DNA]</scope>
    <source>
        <strain evidence="3 4">SJW1-29</strain>
    </source>
</reference>
<evidence type="ECO:0000256" key="1">
    <source>
        <dbReference type="SAM" id="MobiDB-lite"/>
    </source>
</evidence>
<organism evidence="3 4">
    <name type="scientific">Salmonirosea aquatica</name>
    <dbReference type="NCBI Taxonomy" id="2654236"/>
    <lineage>
        <taxon>Bacteria</taxon>
        <taxon>Pseudomonadati</taxon>
        <taxon>Bacteroidota</taxon>
        <taxon>Cytophagia</taxon>
        <taxon>Cytophagales</taxon>
        <taxon>Spirosomataceae</taxon>
        <taxon>Salmonirosea</taxon>
    </lineage>
</organism>
<sequence length="216" mass="23702">MTPIRKGSFIRRAKDITISSTLALALLASGMTLPGCSDQQDDEAAYSYEETVDTKGIRSHIKEIKPGEFEITDEETVPAERAEAIVTYLDGRVETISPVAAKALIDEEIKNAGDSTVTDNGRHYGYHRRGLSSMLLYGGMGYMLGRNMNNGYINSYRERESQNGTFGRYYSSPSTYQKSQSVHNDVRASRTTRTVNSRPSGGRSGFFGRSGARSGG</sequence>
<evidence type="ECO:0000313" key="3">
    <source>
        <dbReference type="EMBL" id="MPR35370.1"/>
    </source>
</evidence>
<dbReference type="EMBL" id="WHLY01000002">
    <property type="protein sequence ID" value="MPR35370.1"/>
    <property type="molecule type" value="Genomic_DNA"/>
</dbReference>
<dbReference type="InterPro" id="IPR059092">
    <property type="entry name" value="UPF0323_dom"/>
</dbReference>
<proteinExistence type="predicted"/>
<dbReference type="RefSeq" id="WP_152762363.1">
    <property type="nucleotide sequence ID" value="NZ_WHLY01000002.1"/>
</dbReference>
<dbReference type="AlphaFoldDB" id="A0A7C9FEA4"/>
<feature type="compositionally biased region" description="Low complexity" evidence="1">
    <location>
        <begin position="197"/>
        <end position="216"/>
    </location>
</feature>
<keyword evidence="4" id="KW-1185">Reference proteome</keyword>
<accession>A0A7C9FEA4</accession>
<gene>
    <name evidence="3" type="ORF">GBK04_18940</name>
</gene>
<feature type="region of interest" description="Disordered" evidence="1">
    <location>
        <begin position="164"/>
        <end position="216"/>
    </location>
</feature>
<feature type="compositionally biased region" description="Polar residues" evidence="1">
    <location>
        <begin position="171"/>
        <end position="196"/>
    </location>
</feature>
<protein>
    <recommendedName>
        <fullName evidence="2">UPF0323 domain-containing protein</fullName>
    </recommendedName>
</protein>
<comment type="caution">
    <text evidence="3">The sequence shown here is derived from an EMBL/GenBank/DDBJ whole genome shotgun (WGS) entry which is preliminary data.</text>
</comment>
<evidence type="ECO:0000259" key="2">
    <source>
        <dbReference type="Pfam" id="PF26303"/>
    </source>
</evidence>
<dbReference type="Pfam" id="PF26303">
    <property type="entry name" value="UPF0323"/>
    <property type="match status" value="1"/>
</dbReference>
<feature type="domain" description="UPF0323" evidence="2">
    <location>
        <begin position="57"/>
        <end position="186"/>
    </location>
</feature>
<evidence type="ECO:0000313" key="4">
    <source>
        <dbReference type="Proteomes" id="UP000479293"/>
    </source>
</evidence>
<name>A0A7C9FEA4_9BACT</name>